<dbReference type="InterPro" id="IPR050723">
    <property type="entry name" value="CFA/CMAS"/>
</dbReference>
<dbReference type="KEGG" id="cfus:CYFUS_006337"/>
<evidence type="ECO:0000256" key="5">
    <source>
        <dbReference type="ARBA" id="ARBA00023098"/>
    </source>
</evidence>
<reference evidence="7 8" key="1">
    <citation type="submission" date="2017-06" db="EMBL/GenBank/DDBJ databases">
        <title>Sequencing and comparative analysis of myxobacterial genomes.</title>
        <authorList>
            <person name="Rupp O."/>
            <person name="Goesmann A."/>
            <person name="Sogaard-Andersen L."/>
        </authorList>
    </citation>
    <scope>NUCLEOTIDE SEQUENCE [LARGE SCALE GENOMIC DNA]</scope>
    <source>
        <strain evidence="7 8">DSM 52655</strain>
    </source>
</reference>
<organism evidence="7 8">
    <name type="scientific">Cystobacter fuscus</name>
    <dbReference type="NCBI Taxonomy" id="43"/>
    <lineage>
        <taxon>Bacteria</taxon>
        <taxon>Pseudomonadati</taxon>
        <taxon>Myxococcota</taxon>
        <taxon>Myxococcia</taxon>
        <taxon>Myxococcales</taxon>
        <taxon>Cystobacterineae</taxon>
        <taxon>Archangiaceae</taxon>
        <taxon>Cystobacter</taxon>
    </lineage>
</organism>
<dbReference type="CDD" id="cd02440">
    <property type="entry name" value="AdoMet_MTases"/>
    <property type="match status" value="1"/>
</dbReference>
<evidence type="ECO:0000313" key="8">
    <source>
        <dbReference type="Proteomes" id="UP000217257"/>
    </source>
</evidence>
<gene>
    <name evidence="7" type="ORF">CYFUS_006337</name>
</gene>
<evidence type="ECO:0000256" key="1">
    <source>
        <dbReference type="ARBA" id="ARBA00010815"/>
    </source>
</evidence>
<proteinExistence type="inferred from homology"/>
<protein>
    <submittedName>
        <fullName evidence="7">Cyclopropane-fatty-acyl-phospholipid synthase</fullName>
    </submittedName>
</protein>
<dbReference type="Proteomes" id="UP000217257">
    <property type="component" value="Chromosome"/>
</dbReference>
<dbReference type="RefSeq" id="WP_095988673.1">
    <property type="nucleotide sequence ID" value="NZ_CP022098.1"/>
</dbReference>
<comment type="similarity">
    <text evidence="1">Belongs to the CFA/CMAS family.</text>
</comment>
<evidence type="ECO:0000256" key="4">
    <source>
        <dbReference type="ARBA" id="ARBA00022691"/>
    </source>
</evidence>
<dbReference type="AlphaFoldDB" id="A0A250JAE1"/>
<name>A0A250JAE1_9BACT</name>
<dbReference type="Pfam" id="PF02353">
    <property type="entry name" value="CMAS"/>
    <property type="match status" value="1"/>
</dbReference>
<dbReference type="GO" id="GO:0032259">
    <property type="term" value="P:methylation"/>
    <property type="evidence" value="ECO:0007669"/>
    <property type="project" value="UniProtKB-KW"/>
</dbReference>
<keyword evidence="3" id="KW-0808">Transferase</keyword>
<accession>A0A250JAE1</accession>
<evidence type="ECO:0000313" key="7">
    <source>
        <dbReference type="EMBL" id="ATB40875.1"/>
    </source>
</evidence>
<keyword evidence="4" id="KW-0949">S-adenosyl-L-methionine</keyword>
<dbReference type="SUPFAM" id="SSF53335">
    <property type="entry name" value="S-adenosyl-L-methionine-dependent methyltransferases"/>
    <property type="match status" value="1"/>
</dbReference>
<evidence type="ECO:0000256" key="2">
    <source>
        <dbReference type="ARBA" id="ARBA00022603"/>
    </source>
</evidence>
<dbReference type="PANTHER" id="PTHR43667:SF1">
    <property type="entry name" value="CYCLOPROPANE-FATTY-ACYL-PHOSPHOLIPID SYNTHASE"/>
    <property type="match status" value="1"/>
</dbReference>
<dbReference type="GO" id="GO:0006629">
    <property type="term" value="P:lipid metabolic process"/>
    <property type="evidence" value="ECO:0007669"/>
    <property type="project" value="UniProtKB-KW"/>
</dbReference>
<dbReference type="InterPro" id="IPR029063">
    <property type="entry name" value="SAM-dependent_MTases_sf"/>
</dbReference>
<feature type="region of interest" description="Disordered" evidence="6">
    <location>
        <begin position="1"/>
        <end position="21"/>
    </location>
</feature>
<evidence type="ECO:0000256" key="6">
    <source>
        <dbReference type="SAM" id="MobiDB-lite"/>
    </source>
</evidence>
<keyword evidence="5" id="KW-0443">Lipid metabolism</keyword>
<sequence>MNTTGQEETPRAGEGWSHGVTNTHYDQDPRLFQLFLDPSMKYSPGLFPEGNEDLETAQHKKMHFIARQLGLQGGERVLDVGCGWGSLVCFLAREYGCEVVGVTPAPRQADYIRTRAARLGIAGKVRIEVGHFHEVSLPKGAFQGMSFVGSITHFHDKPGTLVKAWSLLKPTGNVYLSETCFCNAAKRREFESRPGTKFVLQDTFGWAELLPVSDYVRYFEDAGFSLRGLVDLTAEYSRTIELWSENARRNSQALDAIEPNLSERLLKYFEISNAGWGYTSKQYALVASKRR</sequence>
<dbReference type="Gene3D" id="3.40.50.150">
    <property type="entry name" value="Vaccinia Virus protein VP39"/>
    <property type="match status" value="1"/>
</dbReference>
<dbReference type="EMBL" id="CP022098">
    <property type="protein sequence ID" value="ATB40875.1"/>
    <property type="molecule type" value="Genomic_DNA"/>
</dbReference>
<keyword evidence="2" id="KW-0489">Methyltransferase</keyword>
<dbReference type="GO" id="GO:0008168">
    <property type="term" value="F:methyltransferase activity"/>
    <property type="evidence" value="ECO:0007669"/>
    <property type="project" value="UniProtKB-KW"/>
</dbReference>
<evidence type="ECO:0000256" key="3">
    <source>
        <dbReference type="ARBA" id="ARBA00022679"/>
    </source>
</evidence>
<dbReference type="PANTHER" id="PTHR43667">
    <property type="entry name" value="CYCLOPROPANE-FATTY-ACYL-PHOSPHOLIPID SYNTHASE"/>
    <property type="match status" value="1"/>
</dbReference>